<keyword evidence="1" id="KW-0472">Membrane</keyword>
<proteinExistence type="predicted"/>
<dbReference type="AlphaFoldDB" id="A0A9P4UIU4"/>
<sequence>MDPITFSDLDTTDQHLNATGTVECSKFSSACADYNPIIVSALTLGVFFLVVLLVVLFYTVYSHYKMKSARQQHQRRASQILPLYLGSGHDLSAQGTGAGEAIQLRRLSRHVSFPLPTRVQRQRSDTDGGINLEALDGSPRSVGSNDTVIHHDVSRFWVSRRAADNTTVVLCEQASSVGNDGTAVLRALSRSRIPRAPVRSESVDTLPPYEEVEPEGGWQRAQLAGGIGRAI</sequence>
<feature type="transmembrane region" description="Helical" evidence="1">
    <location>
        <begin position="37"/>
        <end position="61"/>
    </location>
</feature>
<comment type="caution">
    <text evidence="2">The sequence shown here is derived from an EMBL/GenBank/DDBJ whole genome shotgun (WGS) entry which is preliminary data.</text>
</comment>
<dbReference type="EMBL" id="MU001493">
    <property type="protein sequence ID" value="KAF2450998.1"/>
    <property type="molecule type" value="Genomic_DNA"/>
</dbReference>
<evidence type="ECO:0000256" key="1">
    <source>
        <dbReference type="SAM" id="Phobius"/>
    </source>
</evidence>
<name>A0A9P4UIU4_9PLEO</name>
<keyword evidence="1" id="KW-1133">Transmembrane helix</keyword>
<evidence type="ECO:0000313" key="3">
    <source>
        <dbReference type="Proteomes" id="UP000799764"/>
    </source>
</evidence>
<reference evidence="2" key="1">
    <citation type="journal article" date="2020" name="Stud. Mycol.">
        <title>101 Dothideomycetes genomes: a test case for predicting lifestyles and emergence of pathogens.</title>
        <authorList>
            <person name="Haridas S."/>
            <person name="Albert R."/>
            <person name="Binder M."/>
            <person name="Bloem J."/>
            <person name="Labutti K."/>
            <person name="Salamov A."/>
            <person name="Andreopoulos B."/>
            <person name="Baker S."/>
            <person name="Barry K."/>
            <person name="Bills G."/>
            <person name="Bluhm B."/>
            <person name="Cannon C."/>
            <person name="Castanera R."/>
            <person name="Culley D."/>
            <person name="Daum C."/>
            <person name="Ezra D."/>
            <person name="Gonzalez J."/>
            <person name="Henrissat B."/>
            <person name="Kuo A."/>
            <person name="Liang C."/>
            <person name="Lipzen A."/>
            <person name="Lutzoni F."/>
            <person name="Magnuson J."/>
            <person name="Mondo S."/>
            <person name="Nolan M."/>
            <person name="Ohm R."/>
            <person name="Pangilinan J."/>
            <person name="Park H.-J."/>
            <person name="Ramirez L."/>
            <person name="Alfaro M."/>
            <person name="Sun H."/>
            <person name="Tritt A."/>
            <person name="Yoshinaga Y."/>
            <person name="Zwiers L.-H."/>
            <person name="Turgeon B."/>
            <person name="Goodwin S."/>
            <person name="Spatafora J."/>
            <person name="Crous P."/>
            <person name="Grigoriev I."/>
        </authorList>
    </citation>
    <scope>NUCLEOTIDE SEQUENCE</scope>
    <source>
        <strain evidence="2">CBS 690.94</strain>
    </source>
</reference>
<accession>A0A9P4UIU4</accession>
<dbReference type="OrthoDB" id="414698at2759"/>
<keyword evidence="3" id="KW-1185">Reference proteome</keyword>
<dbReference type="Proteomes" id="UP000799764">
    <property type="component" value="Unassembled WGS sequence"/>
</dbReference>
<keyword evidence="1" id="KW-0812">Transmembrane</keyword>
<organism evidence="2 3">
    <name type="scientific">Karstenula rhodostoma CBS 690.94</name>
    <dbReference type="NCBI Taxonomy" id="1392251"/>
    <lineage>
        <taxon>Eukaryota</taxon>
        <taxon>Fungi</taxon>
        <taxon>Dikarya</taxon>
        <taxon>Ascomycota</taxon>
        <taxon>Pezizomycotina</taxon>
        <taxon>Dothideomycetes</taxon>
        <taxon>Pleosporomycetidae</taxon>
        <taxon>Pleosporales</taxon>
        <taxon>Massarineae</taxon>
        <taxon>Didymosphaeriaceae</taxon>
        <taxon>Karstenula</taxon>
    </lineage>
</organism>
<protein>
    <submittedName>
        <fullName evidence="2">Uncharacterized protein</fullName>
    </submittedName>
</protein>
<gene>
    <name evidence="2" type="ORF">P171DRAFT_439540</name>
</gene>
<evidence type="ECO:0000313" key="2">
    <source>
        <dbReference type="EMBL" id="KAF2450998.1"/>
    </source>
</evidence>